<gene>
    <name evidence="1" type="ORF">SAMN04488042_11148</name>
</gene>
<dbReference type="EMBL" id="FOTQ01000011">
    <property type="protein sequence ID" value="SFM64779.1"/>
    <property type="molecule type" value="Genomic_DNA"/>
</dbReference>
<name>A0A1I4SK16_9RHOB</name>
<dbReference type="Proteomes" id="UP000199144">
    <property type="component" value="Unassembled WGS sequence"/>
</dbReference>
<reference evidence="1 2" key="1">
    <citation type="submission" date="2016-10" db="EMBL/GenBank/DDBJ databases">
        <authorList>
            <person name="de Groot N.N."/>
        </authorList>
    </citation>
    <scope>NUCLEOTIDE SEQUENCE [LARGE SCALE GENOMIC DNA]</scope>
    <source>
        <strain evidence="1 2">DSM 15283</strain>
    </source>
</reference>
<evidence type="ECO:0000313" key="2">
    <source>
        <dbReference type="Proteomes" id="UP000199144"/>
    </source>
</evidence>
<sequence length="76" mass="7921">MLGLEIYGIVQMSGEQAAVKLLFSCAGLHSTGCRYGRADYSLGLNTVTSISTLASGNINSEQTAERAGGYSEKNSA</sequence>
<protein>
    <submittedName>
        <fullName evidence="1">Uncharacterized protein</fullName>
    </submittedName>
</protein>
<dbReference type="AlphaFoldDB" id="A0A1I4SK16"/>
<keyword evidence="2" id="KW-1185">Reference proteome</keyword>
<accession>A0A1I4SK16</accession>
<evidence type="ECO:0000313" key="1">
    <source>
        <dbReference type="EMBL" id="SFM64779.1"/>
    </source>
</evidence>
<proteinExistence type="predicted"/>
<organism evidence="1 2">
    <name type="scientific">Shimia aestuarii</name>
    <dbReference type="NCBI Taxonomy" id="254406"/>
    <lineage>
        <taxon>Bacteria</taxon>
        <taxon>Pseudomonadati</taxon>
        <taxon>Pseudomonadota</taxon>
        <taxon>Alphaproteobacteria</taxon>
        <taxon>Rhodobacterales</taxon>
        <taxon>Roseobacteraceae</taxon>
    </lineage>
</organism>